<dbReference type="RefSeq" id="XP_033529759.1">
    <property type="nucleotide sequence ID" value="XM_033678342.1"/>
</dbReference>
<dbReference type="EMBL" id="ML975190">
    <property type="protein sequence ID" value="KAF1808128.1"/>
    <property type="molecule type" value="Genomic_DNA"/>
</dbReference>
<feature type="compositionally biased region" description="Low complexity" evidence="1">
    <location>
        <begin position="60"/>
        <end position="71"/>
    </location>
</feature>
<sequence>MDAAIMSEITGTDCHIEPFASSAAHTTPLRKASISSSLPSPSMEAPPTTFLCLVPVHSDSFPSSHLRSSSLPSPPALPSVPEQPIMLVDQQRRTSDSSTTSTGSALRFLKLGPVHFGGEPGVGDYADMD</sequence>
<organism evidence="2">
    <name type="scientific">Eremomyces bilateralis CBS 781.70</name>
    <dbReference type="NCBI Taxonomy" id="1392243"/>
    <lineage>
        <taxon>Eukaryota</taxon>
        <taxon>Fungi</taxon>
        <taxon>Dikarya</taxon>
        <taxon>Ascomycota</taxon>
        <taxon>Pezizomycotina</taxon>
        <taxon>Dothideomycetes</taxon>
        <taxon>Dothideomycetes incertae sedis</taxon>
        <taxon>Eremomycetales</taxon>
        <taxon>Eremomycetaceae</taxon>
        <taxon>Eremomyces</taxon>
    </lineage>
</organism>
<gene>
    <name evidence="2 4" type="ORF">P152DRAFT_453137</name>
</gene>
<reference evidence="4" key="2">
    <citation type="submission" date="2020-04" db="EMBL/GenBank/DDBJ databases">
        <authorList>
            <consortium name="NCBI Genome Project"/>
        </authorList>
    </citation>
    <scope>NUCLEOTIDE SEQUENCE</scope>
    <source>
        <strain evidence="4">CBS 781.70</strain>
    </source>
</reference>
<dbReference type="Proteomes" id="UP000504638">
    <property type="component" value="Unplaced"/>
</dbReference>
<reference evidence="4" key="3">
    <citation type="submission" date="2025-04" db="UniProtKB">
        <authorList>
            <consortium name="RefSeq"/>
        </authorList>
    </citation>
    <scope>IDENTIFICATION</scope>
    <source>
        <strain evidence="4">CBS 781.70</strain>
    </source>
</reference>
<evidence type="ECO:0000313" key="2">
    <source>
        <dbReference type="EMBL" id="KAF1808128.1"/>
    </source>
</evidence>
<feature type="region of interest" description="Disordered" evidence="1">
    <location>
        <begin position="26"/>
        <end position="45"/>
    </location>
</feature>
<keyword evidence="3" id="KW-1185">Reference proteome</keyword>
<dbReference type="AlphaFoldDB" id="A0A6G1FQX0"/>
<evidence type="ECO:0000313" key="3">
    <source>
        <dbReference type="Proteomes" id="UP000504638"/>
    </source>
</evidence>
<dbReference type="OrthoDB" id="3945992at2759"/>
<accession>A0A6G1FQX0</accession>
<protein>
    <submittedName>
        <fullName evidence="2 4">Uncharacterized protein</fullName>
    </submittedName>
</protein>
<evidence type="ECO:0000313" key="4">
    <source>
        <dbReference type="RefSeq" id="XP_033529759.1"/>
    </source>
</evidence>
<dbReference type="GeneID" id="54418912"/>
<feature type="compositionally biased region" description="Low complexity" evidence="1">
    <location>
        <begin position="33"/>
        <end position="45"/>
    </location>
</feature>
<name>A0A6G1FQX0_9PEZI</name>
<feature type="region of interest" description="Disordered" evidence="1">
    <location>
        <begin position="60"/>
        <end position="104"/>
    </location>
</feature>
<evidence type="ECO:0000256" key="1">
    <source>
        <dbReference type="SAM" id="MobiDB-lite"/>
    </source>
</evidence>
<proteinExistence type="predicted"/>
<reference evidence="2 4" key="1">
    <citation type="submission" date="2020-01" db="EMBL/GenBank/DDBJ databases">
        <authorList>
            <consortium name="DOE Joint Genome Institute"/>
            <person name="Haridas S."/>
            <person name="Albert R."/>
            <person name="Binder M."/>
            <person name="Bloem J."/>
            <person name="Labutti K."/>
            <person name="Salamov A."/>
            <person name="Andreopoulos B."/>
            <person name="Baker S.E."/>
            <person name="Barry K."/>
            <person name="Bills G."/>
            <person name="Bluhm B.H."/>
            <person name="Cannon C."/>
            <person name="Castanera R."/>
            <person name="Culley D.E."/>
            <person name="Daum C."/>
            <person name="Ezra D."/>
            <person name="Gonzalez J.B."/>
            <person name="Henrissat B."/>
            <person name="Kuo A."/>
            <person name="Liang C."/>
            <person name="Lipzen A."/>
            <person name="Lutzoni F."/>
            <person name="Magnuson J."/>
            <person name="Mondo S."/>
            <person name="Nolan M."/>
            <person name="Ohm R."/>
            <person name="Pangilinan J."/>
            <person name="Park H.-J."/>
            <person name="Ramirez L."/>
            <person name="Alfaro M."/>
            <person name="Sun H."/>
            <person name="Tritt A."/>
            <person name="Yoshinaga Y."/>
            <person name="Zwiers L.-H."/>
            <person name="Turgeon B.G."/>
            <person name="Goodwin S.B."/>
            <person name="Spatafora J.W."/>
            <person name="Crous P.W."/>
            <person name="Grigoriev I.V."/>
        </authorList>
    </citation>
    <scope>NUCLEOTIDE SEQUENCE</scope>
    <source>
        <strain evidence="2 4">CBS 781.70</strain>
    </source>
</reference>